<reference evidence="1 2" key="1">
    <citation type="submission" date="2017-10" db="EMBL/GenBank/DDBJ databases">
        <title>Massilia psychrophilum sp. nov., a novel purple-pigmented bacterium isolated from Tianshan glacier, Xinjiang Municipality, China.</title>
        <authorList>
            <person name="Wang H."/>
        </authorList>
    </citation>
    <scope>NUCLEOTIDE SEQUENCE [LARGE SCALE GENOMIC DNA]</scope>
    <source>
        <strain evidence="1 2">JCM 30813</strain>
    </source>
</reference>
<organism evidence="1 2">
    <name type="scientific">Massilia psychrophila</name>
    <dbReference type="NCBI Taxonomy" id="1603353"/>
    <lineage>
        <taxon>Bacteria</taxon>
        <taxon>Pseudomonadati</taxon>
        <taxon>Pseudomonadota</taxon>
        <taxon>Betaproteobacteria</taxon>
        <taxon>Burkholderiales</taxon>
        <taxon>Oxalobacteraceae</taxon>
        <taxon>Telluria group</taxon>
        <taxon>Massilia</taxon>
    </lineage>
</organism>
<dbReference type="PANTHER" id="PTHR43861:SF6">
    <property type="entry name" value="METHYLTRANSFERASE TYPE 11"/>
    <property type="match status" value="1"/>
</dbReference>
<dbReference type="InterPro" id="IPR029063">
    <property type="entry name" value="SAM-dependent_MTases_sf"/>
</dbReference>
<dbReference type="OrthoDB" id="9790457at2"/>
<dbReference type="Proteomes" id="UP000228593">
    <property type="component" value="Unassembled WGS sequence"/>
</dbReference>
<dbReference type="CDD" id="cd02440">
    <property type="entry name" value="AdoMet_MTases"/>
    <property type="match status" value="1"/>
</dbReference>
<sequence length="284" mass="31057">MKCIVCNCATSAGLSPWHMICPSCHYESADLKPMVNQQQAHEQLNEHDREIALKHLRAENFKAIVEHISELASPCAKSLLDVGSAHGWFLEQAATRFQVTGVEPDVAVGGKAAARGLPVRSGYFPDALAPGETFDVIVFNDVIEHIPDIGSALGACNAHLNADGLLVLNLPSSRGFFYSLSKLFARIHWNGPFERMWQKGLPSPHVHYFNDSNLTTLVTSHGFSIARSFSLAALSTNGLLERLRLVGKVNPVALYVQYAAVICAIPLVKLFPSDIVVCVFRKQP</sequence>
<dbReference type="SUPFAM" id="SSF53335">
    <property type="entry name" value="S-adenosyl-L-methionine-dependent methyltransferases"/>
    <property type="match status" value="1"/>
</dbReference>
<dbReference type="RefSeq" id="WP_099915338.1">
    <property type="nucleotide sequence ID" value="NZ_BMHS01000031.1"/>
</dbReference>
<dbReference type="Pfam" id="PF13489">
    <property type="entry name" value="Methyltransf_23"/>
    <property type="match status" value="1"/>
</dbReference>
<proteinExistence type="predicted"/>
<evidence type="ECO:0000313" key="2">
    <source>
        <dbReference type="Proteomes" id="UP000228593"/>
    </source>
</evidence>
<keyword evidence="1" id="KW-0808">Transferase</keyword>
<keyword evidence="2" id="KW-1185">Reference proteome</keyword>
<accession>A0A2G8T450</accession>
<keyword evidence="1" id="KW-0489">Methyltransferase</keyword>
<evidence type="ECO:0000313" key="1">
    <source>
        <dbReference type="EMBL" id="PIL40458.1"/>
    </source>
</evidence>
<dbReference type="GO" id="GO:0008168">
    <property type="term" value="F:methyltransferase activity"/>
    <property type="evidence" value="ECO:0007669"/>
    <property type="project" value="UniProtKB-KW"/>
</dbReference>
<comment type="caution">
    <text evidence="1">The sequence shown here is derived from an EMBL/GenBank/DDBJ whole genome shotgun (WGS) entry which is preliminary data.</text>
</comment>
<dbReference type="AlphaFoldDB" id="A0A2G8T450"/>
<dbReference type="EMBL" id="PDOB01000008">
    <property type="protein sequence ID" value="PIL40458.1"/>
    <property type="molecule type" value="Genomic_DNA"/>
</dbReference>
<protein>
    <submittedName>
        <fullName evidence="1">Methyltransferase</fullName>
    </submittedName>
</protein>
<dbReference type="Gene3D" id="3.40.50.150">
    <property type="entry name" value="Vaccinia Virus protein VP39"/>
    <property type="match status" value="1"/>
</dbReference>
<gene>
    <name evidence="1" type="ORF">CR103_07290</name>
</gene>
<dbReference type="PANTHER" id="PTHR43861">
    <property type="entry name" value="TRANS-ACONITATE 2-METHYLTRANSFERASE-RELATED"/>
    <property type="match status" value="1"/>
</dbReference>
<dbReference type="GO" id="GO:0032259">
    <property type="term" value="P:methylation"/>
    <property type="evidence" value="ECO:0007669"/>
    <property type="project" value="UniProtKB-KW"/>
</dbReference>
<name>A0A2G8T450_9BURK</name>